<comment type="similarity">
    <text evidence="1">Belongs to the CCZ1 family.</text>
</comment>
<proteinExistence type="inferred from homology"/>
<evidence type="ECO:0000313" key="5">
    <source>
        <dbReference type="Proteomes" id="UP000256601"/>
    </source>
</evidence>
<feature type="compositionally biased region" description="Basic and acidic residues" evidence="2">
    <location>
        <begin position="889"/>
        <end position="904"/>
    </location>
</feature>
<dbReference type="EMBL" id="KZ857324">
    <property type="protein sequence ID" value="RDW29257.1"/>
    <property type="molecule type" value="Genomic_DNA"/>
</dbReference>
<dbReference type="PANTHER" id="PTHR13056">
    <property type="entry name" value="VACUOLAR FUSION PROTEIN CCZ1 HOMOLOG-RELATED"/>
    <property type="match status" value="1"/>
</dbReference>
<feature type="region of interest" description="Disordered" evidence="2">
    <location>
        <begin position="878"/>
        <end position="904"/>
    </location>
</feature>
<evidence type="ECO:0000256" key="1">
    <source>
        <dbReference type="ARBA" id="ARBA00005352"/>
    </source>
</evidence>
<dbReference type="PANTHER" id="PTHR13056:SF0">
    <property type="entry name" value="VACUOLAR FUSION PROTEIN CCZ1 HOMOLOG-RELATED"/>
    <property type="match status" value="1"/>
</dbReference>
<dbReference type="GO" id="GO:0016192">
    <property type="term" value="P:vesicle-mediated transport"/>
    <property type="evidence" value="ECO:0007669"/>
    <property type="project" value="InterPro"/>
</dbReference>
<reference evidence="4 5" key="1">
    <citation type="submission" date="2018-07" db="EMBL/GenBank/DDBJ databases">
        <title>Draft Genome Assemblies for Five Robust Yarrowia lipolytica Strains Exhibiting High Lipid Production and Pentose Sugar Utilization and Sugar Alcohol Secretion from Undetoxified Lignocellulosic Biomass Hydrolysates.</title>
        <authorList>
            <consortium name="DOE Joint Genome Institute"/>
            <person name="Walker C."/>
            <person name="Ryu S."/>
            <person name="Na H."/>
            <person name="Zane M."/>
            <person name="LaButti K."/>
            <person name="Lipzen A."/>
            <person name="Haridas S."/>
            <person name="Barry K."/>
            <person name="Grigoriev I.V."/>
            <person name="Quarterman J."/>
            <person name="Slininger P."/>
            <person name="Dien B."/>
            <person name="Trinh C.T."/>
        </authorList>
    </citation>
    <scope>NUCLEOTIDE SEQUENCE [LARGE SCALE GENOMIC DNA]</scope>
    <source>
        <strain evidence="4 5">YB392</strain>
    </source>
</reference>
<dbReference type="InterPro" id="IPR043987">
    <property type="entry name" value="CCZ1/INTU/HSP4_longin_1"/>
</dbReference>
<feature type="region of interest" description="Disordered" evidence="2">
    <location>
        <begin position="159"/>
        <end position="302"/>
    </location>
</feature>
<dbReference type="VEuPathDB" id="FungiDB:YALI1_F05695g"/>
<feature type="compositionally biased region" description="Polar residues" evidence="2">
    <location>
        <begin position="159"/>
        <end position="175"/>
    </location>
</feature>
<evidence type="ECO:0000259" key="3">
    <source>
        <dbReference type="Pfam" id="PF19031"/>
    </source>
</evidence>
<dbReference type="AlphaFoldDB" id="A0A371CG42"/>
<feature type="domain" description="CCZ1/INTU/HSP4 first Longin" evidence="3">
    <location>
        <begin position="8"/>
        <end position="132"/>
    </location>
</feature>
<dbReference type="InterPro" id="IPR013176">
    <property type="entry name" value="Ccz1"/>
</dbReference>
<feature type="compositionally biased region" description="Polar residues" evidence="2">
    <location>
        <begin position="218"/>
        <end position="229"/>
    </location>
</feature>
<feature type="compositionally biased region" description="Basic and acidic residues" evidence="2">
    <location>
        <begin position="253"/>
        <end position="272"/>
    </location>
</feature>
<organism evidence="4 5">
    <name type="scientific">Yarrowia lipolytica</name>
    <name type="common">Candida lipolytica</name>
    <dbReference type="NCBI Taxonomy" id="4952"/>
    <lineage>
        <taxon>Eukaryota</taxon>
        <taxon>Fungi</taxon>
        <taxon>Dikarya</taxon>
        <taxon>Ascomycota</taxon>
        <taxon>Saccharomycotina</taxon>
        <taxon>Dipodascomycetes</taxon>
        <taxon>Dipodascales</taxon>
        <taxon>Dipodascales incertae sedis</taxon>
        <taxon>Yarrowia</taxon>
    </lineage>
</organism>
<feature type="compositionally biased region" description="Basic and acidic residues" evidence="2">
    <location>
        <begin position="197"/>
        <end position="216"/>
    </location>
</feature>
<evidence type="ECO:0000256" key="2">
    <source>
        <dbReference type="SAM" id="MobiDB-lite"/>
    </source>
</evidence>
<feature type="region of interest" description="Disordered" evidence="2">
    <location>
        <begin position="801"/>
        <end position="839"/>
    </location>
</feature>
<dbReference type="Pfam" id="PF19031">
    <property type="entry name" value="Intu_longin_1"/>
    <property type="match status" value="1"/>
</dbReference>
<dbReference type="VEuPathDB" id="FungiDB:YALI0_F03861g"/>
<sequence>MDLVPGKLRYLCIYNPTLGTTQKELHKQILYYHSEDGPVSVNEQLREIGLAQGMVEFSKELSGGERLTHVTSKKTRTLVVNLEGDIWAALCVHLPVEVRNGVVGEYTMKGLSGVDVMIGELRQCWGRWRLFNEHDERDVSHTSHVSGLKIDLNTDQRASNSTGSLVATKPKSSLCNEVVPDESRDGEETSDNFNSQSHDHSDADQDGTTDHDKPEPGDTSTVVQTNGSREQSRYVPEGATNVGVGASETIEPESSRSDGKAHDSSRDEENGKSDTVVDNGKKSHDLSASQITQGSTTSDSLRSSDALSSFFNAFSSCWNPNLHSRGILDSIPYTEIDRIKLSEDTTQVIEAVLSKDPNLVHCSIARSESRDLGNRTQGHSKIVYSSSPCFPLSFWLLECCDIGDEMAFAEESGFVSHVSIRKSRAQLADYASENPSPSPTYISKLGTLTQSTVSTLTSWNPWKQHYPNSEEAIAPEDDVEDGKFVVKGRVACTKEYGVSYLVVYQRAPLTFALLYKDTTDIVYPNLNLKLASLVEPVVRDIERGSGNPHYPKLLASPDPFYYIVVDSKQKTLTTNLRHVPFDTEVVNFVNPNPDPHNSEVAHVHAQFGRLMSQQEAFLGHEKLARSNQNWWFYWTRLPDQRQIYMARKWLKSKPSADGHSVTYPNVLIPVNPTWKSDFECLYHLSQQCPCLQFIGVTTSYNVAPLFALEGSIYPEIEPPFRNCVGWVLKPTQKWVGISSNRRLSEVNKTLDSQTQQLNEMKDQTRGLGWTKELRSKALSGENEYQDNLSIEKDSHSDIADNHGLFKGKSANKNNFVRSDGASHDISAGHSEIDTDRNHSSYHPTNMHHWDVFSKYIHKNDLKLSDRYDSRDRRQLDSEIFNSNSRHQSRPRDSLQHDSRRSNNL</sequence>
<evidence type="ECO:0000313" key="4">
    <source>
        <dbReference type="EMBL" id="RDW29257.1"/>
    </source>
</evidence>
<accession>A0A371CG42</accession>
<dbReference type="Proteomes" id="UP000256601">
    <property type="component" value="Unassembled WGS sequence"/>
</dbReference>
<gene>
    <name evidence="4" type="ORF">B0I71DRAFT_161950</name>
</gene>
<protein>
    <recommendedName>
        <fullName evidence="3">CCZ1/INTU/HSP4 first Longin domain-containing protein</fullName>
    </recommendedName>
</protein>
<name>A0A371CG42_YARLL</name>
<dbReference type="GO" id="GO:0035658">
    <property type="term" value="C:Mon1-Ccz1 complex"/>
    <property type="evidence" value="ECO:0007669"/>
    <property type="project" value="InterPro"/>
</dbReference>